<feature type="domain" description="Amidohydrolase-related" evidence="1">
    <location>
        <begin position="85"/>
        <end position="423"/>
    </location>
</feature>
<dbReference type="PROSITE" id="PS51257">
    <property type="entry name" value="PROKAR_LIPOPROTEIN"/>
    <property type="match status" value="1"/>
</dbReference>
<dbReference type="Gene3D" id="3.40.50.10910">
    <property type="entry name" value="Amidohydrolase"/>
    <property type="match status" value="1"/>
</dbReference>
<dbReference type="AlphaFoldDB" id="A0A895XKU4"/>
<dbReference type="Proteomes" id="UP000662939">
    <property type="component" value="Chromosome"/>
</dbReference>
<dbReference type="SUPFAM" id="SSF51556">
    <property type="entry name" value="Metallo-dependent hydrolases"/>
    <property type="match status" value="1"/>
</dbReference>
<dbReference type="Gene3D" id="2.30.40.10">
    <property type="entry name" value="Urease, subunit C, domain 1"/>
    <property type="match status" value="1"/>
</dbReference>
<dbReference type="Pfam" id="PF01979">
    <property type="entry name" value="Amidohydro_1"/>
    <property type="match status" value="1"/>
</dbReference>
<dbReference type="PANTHER" id="PTHR43135">
    <property type="entry name" value="ALPHA-D-RIBOSE 1-METHYLPHOSPHONATE 5-TRIPHOSPHATE DIPHOSPHATASE"/>
    <property type="match status" value="1"/>
</dbReference>
<dbReference type="KEGG" id="nav:JQS30_10195"/>
<evidence type="ECO:0000259" key="1">
    <source>
        <dbReference type="Pfam" id="PF01979"/>
    </source>
</evidence>
<dbReference type="SUPFAM" id="SSF51338">
    <property type="entry name" value="Composite domain of metallo-dependent hydrolases"/>
    <property type="match status" value="1"/>
</dbReference>
<dbReference type="InterPro" id="IPR006680">
    <property type="entry name" value="Amidohydro-rel"/>
</dbReference>
<dbReference type="InterPro" id="IPR032466">
    <property type="entry name" value="Metal_Hydrolase"/>
</dbReference>
<dbReference type="Gene3D" id="1.20.58.520">
    <property type="entry name" value="Amidohydrolase"/>
    <property type="match status" value="1"/>
</dbReference>
<accession>A0A895XKU4</accession>
<dbReference type="RefSeq" id="WP_213170183.1">
    <property type="nucleotide sequence ID" value="NZ_CP070496.1"/>
</dbReference>
<proteinExistence type="predicted"/>
<dbReference type="PANTHER" id="PTHR43135:SF3">
    <property type="entry name" value="ALPHA-D-RIBOSE 1-METHYLPHOSPHONATE 5-TRIPHOSPHATE DIPHOSPHATASE"/>
    <property type="match status" value="1"/>
</dbReference>
<name>A0A895XKU4_9ACTN</name>
<protein>
    <submittedName>
        <fullName evidence="2">Amidohydrolase family protein</fullName>
    </submittedName>
</protein>
<evidence type="ECO:0000313" key="3">
    <source>
        <dbReference type="Proteomes" id="UP000662939"/>
    </source>
</evidence>
<evidence type="ECO:0000313" key="2">
    <source>
        <dbReference type="EMBL" id="QSB04183.1"/>
    </source>
</evidence>
<sequence length="431" mass="46006">MSIRIPRRTLLGTGLAVAAVSGCRNGSGDAESNTGTFALRNARIFDGDSDVDADTVIVEDGTITHMGTNLAVPEGIDTVDAGGHTLVPGLIDSHVHDASTMAPATVRFGNTTQLEMGNSQTSGMRRLRQVREDPSQYEQADTFFASHFVTVPGGHGTQFGSVPVIKDDTDIADFMSDQFDTEPDFIKFMIDSGNAEDPRDTLTLDQARAVVEQTHAEGYLAVAHAHTWKDYRAAVEAGADIMAHGPIGSDVDEELIAMMADNGTVIIPTLAVVSSACDDLIFDLVDNEDLVPFLDQNQKAAIEQLGNPNCGEPGIDERFRTNVLAGVEAAYAAGIPLLVGTDLGNHNLVAGLSTFHEMQLLYLAGLSPTDILVGATSATADAFGLKDRGRIGKGLKADMLLLDTDITEHVPRPEDIVRVWKNGYSVTREVD</sequence>
<dbReference type="InterPro" id="IPR011059">
    <property type="entry name" value="Metal-dep_hydrolase_composite"/>
</dbReference>
<dbReference type="Gene3D" id="3.30.110.90">
    <property type="entry name" value="Amidohydrolase"/>
    <property type="match status" value="1"/>
</dbReference>
<reference evidence="2" key="1">
    <citation type="submission" date="2021-02" db="EMBL/GenBank/DDBJ databases">
        <title>Natronoglycomyces albus gen. nov., sp. nov, a haloalkaliphilic actinobacterium from a soda solonchak soil.</title>
        <authorList>
            <person name="Sorokin D.Y."/>
            <person name="Khijniak T.V."/>
            <person name="Zakharycheva A.P."/>
            <person name="Boueva O.V."/>
            <person name="Ariskina E.V."/>
            <person name="Hahnke R.L."/>
            <person name="Bunk B."/>
            <person name="Sproer C."/>
            <person name="Schumann P."/>
            <person name="Evtushenko L.I."/>
            <person name="Kublanov I.V."/>
        </authorList>
    </citation>
    <scope>NUCLEOTIDE SEQUENCE</scope>
    <source>
        <strain evidence="2">DSM 106290</strain>
    </source>
</reference>
<keyword evidence="3" id="KW-1185">Reference proteome</keyword>
<gene>
    <name evidence="2" type="ORF">JQS30_10195</name>
</gene>
<organism evidence="2 3">
    <name type="scientific">Natronoglycomyces albus</name>
    <dbReference type="NCBI Taxonomy" id="2811108"/>
    <lineage>
        <taxon>Bacteria</taxon>
        <taxon>Bacillati</taxon>
        <taxon>Actinomycetota</taxon>
        <taxon>Actinomycetes</taxon>
        <taxon>Glycomycetales</taxon>
        <taxon>Glycomycetaceae</taxon>
        <taxon>Natronoglycomyces</taxon>
    </lineage>
</organism>
<dbReference type="InterPro" id="IPR051781">
    <property type="entry name" value="Metallo-dep_Hydrolase"/>
</dbReference>
<dbReference type="EMBL" id="CP070496">
    <property type="protein sequence ID" value="QSB04183.1"/>
    <property type="molecule type" value="Genomic_DNA"/>
</dbReference>
<dbReference type="GO" id="GO:0016810">
    <property type="term" value="F:hydrolase activity, acting on carbon-nitrogen (but not peptide) bonds"/>
    <property type="evidence" value="ECO:0007669"/>
    <property type="project" value="InterPro"/>
</dbReference>